<evidence type="ECO:0000259" key="1">
    <source>
        <dbReference type="Pfam" id="PF01609"/>
    </source>
</evidence>
<feature type="domain" description="Transposase IS4-like" evidence="1">
    <location>
        <begin position="236"/>
        <end position="483"/>
    </location>
</feature>
<dbReference type="SUPFAM" id="SSF53098">
    <property type="entry name" value="Ribonuclease H-like"/>
    <property type="match status" value="1"/>
</dbReference>
<reference evidence="2" key="1">
    <citation type="submission" date="2022-08" db="EMBL/GenBank/DDBJ databases">
        <title>Alicyclobacillus dauci DSM2870, complete genome.</title>
        <authorList>
            <person name="Wang Q."/>
            <person name="Cai R."/>
            <person name="Wang Z."/>
        </authorList>
    </citation>
    <scope>NUCLEOTIDE SEQUENCE</scope>
    <source>
        <strain evidence="2">DSM 28700</strain>
    </source>
</reference>
<gene>
    <name evidence="2" type="ORF">NZD86_18370</name>
</gene>
<dbReference type="Pfam" id="PF01609">
    <property type="entry name" value="DDE_Tnp_1"/>
    <property type="match status" value="1"/>
</dbReference>
<dbReference type="RefSeq" id="WP_268043508.1">
    <property type="nucleotide sequence ID" value="NZ_CP104064.1"/>
</dbReference>
<evidence type="ECO:0000313" key="2">
    <source>
        <dbReference type="EMBL" id="WAH36188.1"/>
    </source>
</evidence>
<dbReference type="PANTHER" id="PTHR34614">
    <property type="match status" value="1"/>
</dbReference>
<dbReference type="InterPro" id="IPR012337">
    <property type="entry name" value="RNaseH-like_sf"/>
</dbReference>
<accession>A0ABY6YZX2</accession>
<dbReference type="InterPro" id="IPR047654">
    <property type="entry name" value="IS1634_transpos"/>
</dbReference>
<name>A0ABY6YZX2_9BACL</name>
<evidence type="ECO:0000313" key="3">
    <source>
        <dbReference type="Proteomes" id="UP001164803"/>
    </source>
</evidence>
<dbReference type="EMBL" id="CP104064">
    <property type="protein sequence ID" value="WAH36188.1"/>
    <property type="molecule type" value="Genomic_DNA"/>
</dbReference>
<keyword evidence="3" id="KW-1185">Reference proteome</keyword>
<organism evidence="2 3">
    <name type="scientific">Alicyclobacillus dauci</name>
    <dbReference type="NCBI Taxonomy" id="1475485"/>
    <lineage>
        <taxon>Bacteria</taxon>
        <taxon>Bacillati</taxon>
        <taxon>Bacillota</taxon>
        <taxon>Bacilli</taxon>
        <taxon>Bacillales</taxon>
        <taxon>Alicyclobacillaceae</taxon>
        <taxon>Alicyclobacillus</taxon>
    </lineage>
</organism>
<dbReference type="PANTHER" id="PTHR34614:SF2">
    <property type="entry name" value="TRANSPOSASE IS4-LIKE DOMAIN-CONTAINING PROTEIN"/>
    <property type="match status" value="1"/>
</dbReference>
<dbReference type="InterPro" id="IPR002559">
    <property type="entry name" value="Transposase_11"/>
</dbReference>
<sequence length="550" mass="62927">MYIRRISRKNKNGSVTSYVQLAHNERNPKTGNPQAKVLYHFGREDEVDMDGLKRLAASISRFLGDSPVDTEPKDSVQLSLLDSKTFGTASIVDSLWQELGVGQAISKRLVQRKYEAPIERAIFAMVANRALDPSSKLGMEDWVKRDVALPGVENFEVHQGYRAMDFLIESDVDIQREVFETVADLLNLEVDLLFFDTTSSYFEMDDEPEEDSLKQPGYSKDHRPDLPQVVIGFAVTRDGIPVRCWVWPGNTSDMTVIPEVKKDLIGWRLGRVVTVVDRGFSSEDNLRELQKTGGHYIAGEKMTAGKQKVEDALSRPGRFKTVRDNLEIKEIVVGDGEARVRYVLVRNPDEARRDEFRREAHLKALEAELARLKELDSDAHAKAHCRLQSHPTFKRYLKSDKRGNLAIDQQAVKAMERLDGKYLIRTSDDTLSAEDVALGYKQLWQVEAAFRSLKQTMELRPMYHRKNERIRAHVLLCWLSLLLVRVAENRTCRTWREIRSVMNEMHLITYKAGSGRVRQRTEVTPEQAQILKALGYEHPPLFAEISTEML</sequence>
<protein>
    <submittedName>
        <fullName evidence="2">IS1634 family transposase</fullName>
    </submittedName>
</protein>
<proteinExistence type="predicted"/>
<dbReference type="Proteomes" id="UP001164803">
    <property type="component" value="Chromosome"/>
</dbReference>
<dbReference type="NCBIfam" id="NF033559">
    <property type="entry name" value="transpos_IS1634"/>
    <property type="match status" value="1"/>
</dbReference>